<dbReference type="SUPFAM" id="SSF52374">
    <property type="entry name" value="Nucleotidylyl transferase"/>
    <property type="match status" value="1"/>
</dbReference>
<evidence type="ECO:0000256" key="8">
    <source>
        <dbReference type="ARBA" id="ARBA00030268"/>
    </source>
</evidence>
<keyword evidence="4 9" id="KW-0547">Nucleotide-binding</keyword>
<dbReference type="InterPro" id="IPR014729">
    <property type="entry name" value="Rossmann-like_a/b/a_fold"/>
</dbReference>
<name>A0ABY6TY68_BIOOC</name>
<evidence type="ECO:0000256" key="4">
    <source>
        <dbReference type="ARBA" id="ARBA00022741"/>
    </source>
</evidence>
<evidence type="ECO:0000313" key="10">
    <source>
        <dbReference type="EMBL" id="VUC23287.1"/>
    </source>
</evidence>
<evidence type="ECO:0000256" key="7">
    <source>
        <dbReference type="ARBA" id="ARBA00023146"/>
    </source>
</evidence>
<dbReference type="Gene3D" id="1.10.240.10">
    <property type="entry name" value="Tyrosyl-Transfer RNA Synthetase"/>
    <property type="match status" value="1"/>
</dbReference>
<evidence type="ECO:0000256" key="9">
    <source>
        <dbReference type="RuleBase" id="RU363036"/>
    </source>
</evidence>
<evidence type="ECO:0000256" key="2">
    <source>
        <dbReference type="ARBA" id="ARBA00013161"/>
    </source>
</evidence>
<dbReference type="NCBIfam" id="TIGR00233">
    <property type="entry name" value="trpS"/>
    <property type="match status" value="1"/>
</dbReference>
<dbReference type="EMBL" id="CABFNS010000702">
    <property type="protein sequence ID" value="VUC23287.1"/>
    <property type="molecule type" value="Genomic_DNA"/>
</dbReference>
<sequence>MLRQAFSTAAAHSRSNLPRVVFSGIQPTGIPHLGNFAGALSQWVQLQDAEPSTSKLMFSVVDLHAITTPQPPQQLRQWRREALAALLAIGLHPDRATIFFQSSVPAHSELMWILSCTASVGYLSRMTQWKSKLNLDDASSLDDRGVGSKLKLGLFSYPVLQAADILVHRYLNHEIPLKEHELILPNGRATHVPVGHDQKQHLEFARECVTNFNHAYGNHLVQPETLISPVHRVMSLNDPSCKMSKSHKLDRSRILITDSPEQIKAKIGSALTDSIPGISYDIESRPGISNLLSILSLFDGRKRSAAQLGAAYSDLSPKQFKQIVSEAIIQGFGSVRERYLELLSSDNNYLEKVAAEGARRANENAEETMSLVREAVGF</sequence>
<keyword evidence="5 9" id="KW-0067">ATP-binding</keyword>
<proteinExistence type="inferred from homology"/>
<keyword evidence="7 9" id="KW-0030">Aminoacyl-tRNA synthetase</keyword>
<organism evidence="10 11">
    <name type="scientific">Bionectria ochroleuca</name>
    <name type="common">Gliocladium roseum</name>
    <dbReference type="NCBI Taxonomy" id="29856"/>
    <lineage>
        <taxon>Eukaryota</taxon>
        <taxon>Fungi</taxon>
        <taxon>Dikarya</taxon>
        <taxon>Ascomycota</taxon>
        <taxon>Pezizomycotina</taxon>
        <taxon>Sordariomycetes</taxon>
        <taxon>Hypocreomycetidae</taxon>
        <taxon>Hypocreales</taxon>
        <taxon>Bionectriaceae</taxon>
        <taxon>Clonostachys</taxon>
    </lineage>
</organism>
<comment type="similarity">
    <text evidence="1 9">Belongs to the class-I aminoacyl-tRNA synthetase family.</text>
</comment>
<dbReference type="PRINTS" id="PR01039">
    <property type="entry name" value="TRNASYNTHTRP"/>
</dbReference>
<dbReference type="CDD" id="cd00806">
    <property type="entry name" value="TrpRS_core"/>
    <property type="match status" value="1"/>
</dbReference>
<reference evidence="10 11" key="1">
    <citation type="submission" date="2019-06" db="EMBL/GenBank/DDBJ databases">
        <authorList>
            <person name="Broberg M."/>
        </authorList>
    </citation>
    <scope>NUCLEOTIDE SEQUENCE [LARGE SCALE GENOMIC DNA]</scope>
</reference>
<dbReference type="Pfam" id="PF00579">
    <property type="entry name" value="tRNA-synt_1b"/>
    <property type="match status" value="1"/>
</dbReference>
<gene>
    <name evidence="10" type="ORF">CLO192961_LOCUS110752</name>
</gene>
<dbReference type="Gene3D" id="3.40.50.620">
    <property type="entry name" value="HUPs"/>
    <property type="match status" value="1"/>
</dbReference>
<dbReference type="PROSITE" id="PS00178">
    <property type="entry name" value="AA_TRNA_LIGASE_I"/>
    <property type="match status" value="1"/>
</dbReference>
<evidence type="ECO:0000256" key="5">
    <source>
        <dbReference type="ARBA" id="ARBA00022840"/>
    </source>
</evidence>
<dbReference type="InterPro" id="IPR002305">
    <property type="entry name" value="aa-tRNA-synth_Ic"/>
</dbReference>
<keyword evidence="3 9" id="KW-0436">Ligase</keyword>
<keyword evidence="11" id="KW-1185">Reference proteome</keyword>
<dbReference type="Proteomes" id="UP000766486">
    <property type="component" value="Unassembled WGS sequence"/>
</dbReference>
<protein>
    <recommendedName>
        <fullName evidence="2">tryptophan--tRNA ligase</fullName>
        <ecNumber evidence="2">6.1.1.2</ecNumber>
    </recommendedName>
    <alternativeName>
        <fullName evidence="8">Tryptophanyl-tRNA synthetase</fullName>
    </alternativeName>
</protein>
<dbReference type="InterPro" id="IPR001412">
    <property type="entry name" value="aa-tRNA-synth_I_CS"/>
</dbReference>
<dbReference type="PANTHER" id="PTHR43766">
    <property type="entry name" value="TRYPTOPHAN--TRNA LIGASE, MITOCHONDRIAL"/>
    <property type="match status" value="1"/>
</dbReference>
<evidence type="ECO:0000256" key="6">
    <source>
        <dbReference type="ARBA" id="ARBA00022917"/>
    </source>
</evidence>
<comment type="caution">
    <text evidence="10">The sequence shown here is derived from an EMBL/GenBank/DDBJ whole genome shotgun (WGS) entry which is preliminary data.</text>
</comment>
<dbReference type="InterPro" id="IPR050203">
    <property type="entry name" value="Trp-tRNA_synthetase"/>
</dbReference>
<dbReference type="EC" id="6.1.1.2" evidence="2"/>
<evidence type="ECO:0000313" key="11">
    <source>
        <dbReference type="Proteomes" id="UP000766486"/>
    </source>
</evidence>
<evidence type="ECO:0000256" key="1">
    <source>
        <dbReference type="ARBA" id="ARBA00005594"/>
    </source>
</evidence>
<accession>A0ABY6TY68</accession>
<dbReference type="PANTHER" id="PTHR43766:SF1">
    <property type="entry name" value="TRYPTOPHAN--TRNA LIGASE, MITOCHONDRIAL"/>
    <property type="match status" value="1"/>
</dbReference>
<dbReference type="InterPro" id="IPR002306">
    <property type="entry name" value="Trp-tRNA-ligase"/>
</dbReference>
<keyword evidence="6 9" id="KW-0648">Protein biosynthesis</keyword>
<evidence type="ECO:0000256" key="3">
    <source>
        <dbReference type="ARBA" id="ARBA00022598"/>
    </source>
</evidence>